<reference evidence="2 3" key="1">
    <citation type="submission" date="2020-08" db="EMBL/GenBank/DDBJ databases">
        <title>Genome public.</title>
        <authorList>
            <person name="Liu C."/>
            <person name="Sun Q."/>
        </authorList>
    </citation>
    <scope>NUCLEOTIDE SEQUENCE [LARGE SCALE GENOMIC DNA]</scope>
    <source>
        <strain evidence="2 3">NSJ-26</strain>
    </source>
</reference>
<dbReference type="Pfam" id="PF04205">
    <property type="entry name" value="FMN_bind"/>
    <property type="match status" value="1"/>
</dbReference>
<dbReference type="RefSeq" id="WP_249322435.1">
    <property type="nucleotide sequence ID" value="NZ_JACRTK010000001.1"/>
</dbReference>
<protein>
    <submittedName>
        <fullName evidence="2">FMN-binding protein</fullName>
    </submittedName>
</protein>
<dbReference type="Proteomes" id="UP000601522">
    <property type="component" value="Unassembled WGS sequence"/>
</dbReference>
<dbReference type="Gene3D" id="3.90.1010.20">
    <property type="match status" value="1"/>
</dbReference>
<dbReference type="EMBL" id="JACRTK010000001">
    <property type="protein sequence ID" value="MBC8589616.1"/>
    <property type="molecule type" value="Genomic_DNA"/>
</dbReference>
<name>A0A926EVD6_9FIRM</name>
<sequence>MANENFYELGDFIFLRVSYTGTTPAKAYEQLEDALVKTQNPDEIDAVSGATGTSEGFKALAKEALKDYK</sequence>
<feature type="domain" description="FMN-binding" evidence="1">
    <location>
        <begin position="1"/>
        <end position="68"/>
    </location>
</feature>
<proteinExistence type="predicted"/>
<evidence type="ECO:0000313" key="3">
    <source>
        <dbReference type="Proteomes" id="UP000601522"/>
    </source>
</evidence>
<dbReference type="AlphaFoldDB" id="A0A926EVD6"/>
<dbReference type="InterPro" id="IPR007329">
    <property type="entry name" value="FMN-bd"/>
</dbReference>
<evidence type="ECO:0000259" key="1">
    <source>
        <dbReference type="SMART" id="SM00900"/>
    </source>
</evidence>
<keyword evidence="3" id="KW-1185">Reference proteome</keyword>
<dbReference type="SMART" id="SM00900">
    <property type="entry name" value="FMN_bind"/>
    <property type="match status" value="1"/>
</dbReference>
<dbReference type="GO" id="GO:0010181">
    <property type="term" value="F:FMN binding"/>
    <property type="evidence" value="ECO:0007669"/>
    <property type="project" value="InterPro"/>
</dbReference>
<evidence type="ECO:0000313" key="2">
    <source>
        <dbReference type="EMBL" id="MBC8589616.1"/>
    </source>
</evidence>
<dbReference type="GO" id="GO:0016020">
    <property type="term" value="C:membrane"/>
    <property type="evidence" value="ECO:0007669"/>
    <property type="project" value="InterPro"/>
</dbReference>
<comment type="caution">
    <text evidence="2">The sequence shown here is derived from an EMBL/GenBank/DDBJ whole genome shotgun (WGS) entry which is preliminary data.</text>
</comment>
<gene>
    <name evidence="2" type="ORF">H8689_00455</name>
</gene>
<accession>A0A926EVD6</accession>
<organism evidence="2 3">
    <name type="scientific">Wansuia hejianensis</name>
    <dbReference type="NCBI Taxonomy" id="2763667"/>
    <lineage>
        <taxon>Bacteria</taxon>
        <taxon>Bacillati</taxon>
        <taxon>Bacillota</taxon>
        <taxon>Clostridia</taxon>
        <taxon>Lachnospirales</taxon>
        <taxon>Lachnospiraceae</taxon>
        <taxon>Wansuia</taxon>
    </lineage>
</organism>